<gene>
    <name evidence="1" type="ordered locus">PTH_2625</name>
</gene>
<name>A5CYW0_PELTS</name>
<proteinExistence type="predicted"/>
<accession>A5CYW0</accession>
<dbReference type="EMBL" id="AP009389">
    <property type="protein sequence ID" value="BAF60807.1"/>
    <property type="molecule type" value="Genomic_DNA"/>
</dbReference>
<dbReference type="AlphaFoldDB" id="A5CYW0"/>
<evidence type="ECO:0000313" key="2">
    <source>
        <dbReference type="Proteomes" id="UP000006556"/>
    </source>
</evidence>
<organism evidence="1 2">
    <name type="scientific">Pelotomaculum thermopropionicum (strain DSM 13744 / JCM 10971 / SI)</name>
    <dbReference type="NCBI Taxonomy" id="370438"/>
    <lineage>
        <taxon>Bacteria</taxon>
        <taxon>Bacillati</taxon>
        <taxon>Bacillota</taxon>
        <taxon>Clostridia</taxon>
        <taxon>Eubacteriales</taxon>
        <taxon>Desulfotomaculaceae</taxon>
        <taxon>Pelotomaculum</taxon>
    </lineage>
</organism>
<dbReference type="KEGG" id="pth:PTH_2625"/>
<sequence length="96" mass="10807">MALTSTNRRKDGNPVTIGKDYVKSLVNAVYHKGKGHFLGDVQLFQKHPPGEILGYFDRYGLPEFGARDEAFKAAIDPYFHLQKPSASFCKTSFKLQ</sequence>
<keyword evidence="2" id="KW-1185">Reference proteome</keyword>
<dbReference type="HOGENOM" id="CLU_2357233_0_0_9"/>
<reference evidence="2" key="1">
    <citation type="journal article" date="2008" name="Genome Res.">
        <title>The genome of Pelotomaculum thermopropionicum reveals niche-associated evolution in anaerobic microbiota.</title>
        <authorList>
            <person name="Kosaka T."/>
            <person name="Kato S."/>
            <person name="Shimoyama T."/>
            <person name="Ishii S."/>
            <person name="Abe T."/>
            <person name="Watanabe K."/>
        </authorList>
    </citation>
    <scope>NUCLEOTIDE SEQUENCE [LARGE SCALE GENOMIC DNA]</scope>
    <source>
        <strain evidence="2">DSM 13744 / JCM 10971 / SI</strain>
    </source>
</reference>
<protein>
    <submittedName>
        <fullName evidence="1">Uncharacterized protein</fullName>
    </submittedName>
</protein>
<dbReference type="Proteomes" id="UP000006556">
    <property type="component" value="Chromosome"/>
</dbReference>
<evidence type="ECO:0000313" key="1">
    <source>
        <dbReference type="EMBL" id="BAF60807.1"/>
    </source>
</evidence>